<feature type="compositionally biased region" description="Low complexity" evidence="1">
    <location>
        <begin position="1"/>
        <end position="10"/>
    </location>
</feature>
<sequence>MEGISRVVPRGGRGRRPAGGFGRGERTSFTPGEGSAPVSLATLLVLVPAHRELACYRMRLPAVGRVVPLMTSDITAGVS</sequence>
<comment type="caution">
    <text evidence="2">The sequence shown here is derived from an EMBL/GenBank/DDBJ whole genome shotgun (WGS) entry which is preliminary data.</text>
</comment>
<name>A0A4S8K5A8_MUSBA</name>
<proteinExistence type="predicted"/>
<dbReference type="AlphaFoldDB" id="A0A4S8K5A8"/>
<evidence type="ECO:0000313" key="3">
    <source>
        <dbReference type="Proteomes" id="UP000317650"/>
    </source>
</evidence>
<feature type="region of interest" description="Disordered" evidence="1">
    <location>
        <begin position="1"/>
        <end position="36"/>
    </location>
</feature>
<accession>A0A4S8K5A8</accession>
<keyword evidence="3" id="KW-1185">Reference proteome</keyword>
<organism evidence="2 3">
    <name type="scientific">Musa balbisiana</name>
    <name type="common">Banana</name>
    <dbReference type="NCBI Taxonomy" id="52838"/>
    <lineage>
        <taxon>Eukaryota</taxon>
        <taxon>Viridiplantae</taxon>
        <taxon>Streptophyta</taxon>
        <taxon>Embryophyta</taxon>
        <taxon>Tracheophyta</taxon>
        <taxon>Spermatophyta</taxon>
        <taxon>Magnoliopsida</taxon>
        <taxon>Liliopsida</taxon>
        <taxon>Zingiberales</taxon>
        <taxon>Musaceae</taxon>
        <taxon>Musa</taxon>
    </lineage>
</organism>
<dbReference type="EMBL" id="PYDT01000002">
    <property type="protein sequence ID" value="THU70051.1"/>
    <property type="molecule type" value="Genomic_DNA"/>
</dbReference>
<evidence type="ECO:0000256" key="1">
    <source>
        <dbReference type="SAM" id="MobiDB-lite"/>
    </source>
</evidence>
<protein>
    <submittedName>
        <fullName evidence="2">Uncharacterized protein</fullName>
    </submittedName>
</protein>
<gene>
    <name evidence="2" type="ORF">C4D60_Mb08t20950</name>
</gene>
<dbReference type="Proteomes" id="UP000317650">
    <property type="component" value="Chromosome 8"/>
</dbReference>
<reference evidence="2 3" key="1">
    <citation type="journal article" date="2019" name="Nat. Plants">
        <title>Genome sequencing of Musa balbisiana reveals subgenome evolution and function divergence in polyploid bananas.</title>
        <authorList>
            <person name="Yao X."/>
        </authorList>
    </citation>
    <scope>NUCLEOTIDE SEQUENCE [LARGE SCALE GENOMIC DNA]</scope>
    <source>
        <strain evidence="3">cv. DH-PKW</strain>
        <tissue evidence="2">Leaves</tissue>
    </source>
</reference>
<evidence type="ECO:0000313" key="2">
    <source>
        <dbReference type="EMBL" id="THU70051.1"/>
    </source>
</evidence>